<evidence type="ECO:0000259" key="2">
    <source>
        <dbReference type="Pfam" id="PF00144"/>
    </source>
</evidence>
<dbReference type="SUPFAM" id="SSF56601">
    <property type="entry name" value="beta-lactamase/transpeptidase-like"/>
    <property type="match status" value="1"/>
</dbReference>
<dbReference type="SUPFAM" id="SSF48403">
    <property type="entry name" value="Ankyrin repeat"/>
    <property type="match status" value="1"/>
</dbReference>
<dbReference type="Proteomes" id="UP000199340">
    <property type="component" value="Unassembled WGS sequence"/>
</dbReference>
<dbReference type="SMART" id="SM00248">
    <property type="entry name" value="ANK"/>
    <property type="match status" value="3"/>
</dbReference>
<dbReference type="PANTHER" id="PTHR43283:SF7">
    <property type="entry name" value="BETA-LACTAMASE-RELATED DOMAIN-CONTAINING PROTEIN"/>
    <property type="match status" value="1"/>
</dbReference>
<proteinExistence type="predicted"/>
<feature type="repeat" description="ANK" evidence="1">
    <location>
        <begin position="134"/>
        <end position="166"/>
    </location>
</feature>
<reference evidence="3 4" key="1">
    <citation type="submission" date="2016-10" db="EMBL/GenBank/DDBJ databases">
        <authorList>
            <person name="de Groot N.N."/>
        </authorList>
    </citation>
    <scope>NUCLEOTIDE SEQUENCE [LARGE SCALE GENOMIC DNA]</scope>
    <source>
        <strain evidence="3 4">DSM 28010</strain>
    </source>
</reference>
<organism evidence="3 4">
    <name type="scientific">Lutimaribacter saemankumensis</name>
    <dbReference type="NCBI Taxonomy" id="490829"/>
    <lineage>
        <taxon>Bacteria</taxon>
        <taxon>Pseudomonadati</taxon>
        <taxon>Pseudomonadota</taxon>
        <taxon>Alphaproteobacteria</taxon>
        <taxon>Rhodobacterales</taxon>
        <taxon>Roseobacteraceae</taxon>
        <taxon>Lutimaribacter</taxon>
    </lineage>
</organism>
<dbReference type="AlphaFoldDB" id="A0A1G8K794"/>
<dbReference type="PROSITE" id="PS50297">
    <property type="entry name" value="ANK_REP_REGION"/>
    <property type="match status" value="3"/>
</dbReference>
<dbReference type="InterPro" id="IPR012338">
    <property type="entry name" value="Beta-lactam/transpept-like"/>
</dbReference>
<evidence type="ECO:0000313" key="3">
    <source>
        <dbReference type="EMBL" id="SDI39292.1"/>
    </source>
</evidence>
<dbReference type="PROSITE" id="PS50088">
    <property type="entry name" value="ANK_REPEAT"/>
    <property type="match status" value="3"/>
</dbReference>
<dbReference type="EMBL" id="FNEB01000002">
    <property type="protein sequence ID" value="SDI39292.1"/>
    <property type="molecule type" value="Genomic_DNA"/>
</dbReference>
<protein>
    <submittedName>
        <fullName evidence="3">CubicO group peptidase, beta-lactamase class C family</fullName>
    </submittedName>
</protein>
<dbReference type="PRINTS" id="PR01415">
    <property type="entry name" value="ANKYRIN"/>
</dbReference>
<name>A0A1G8K794_9RHOB</name>
<keyword evidence="1" id="KW-0040">ANK repeat</keyword>
<dbReference type="Pfam" id="PF12796">
    <property type="entry name" value="Ank_2"/>
    <property type="match status" value="1"/>
</dbReference>
<gene>
    <name evidence="3" type="ORF">SAMN05421850_102430</name>
</gene>
<evidence type="ECO:0000256" key="1">
    <source>
        <dbReference type="PROSITE-ProRule" id="PRU00023"/>
    </source>
</evidence>
<dbReference type="OrthoDB" id="9814204at2"/>
<dbReference type="InterPro" id="IPR001466">
    <property type="entry name" value="Beta-lactam-related"/>
</dbReference>
<feature type="repeat" description="ANK" evidence="1">
    <location>
        <begin position="101"/>
        <end position="133"/>
    </location>
</feature>
<keyword evidence="4" id="KW-1185">Reference proteome</keyword>
<feature type="repeat" description="ANK" evidence="1">
    <location>
        <begin position="167"/>
        <end position="199"/>
    </location>
</feature>
<dbReference type="Gene3D" id="1.25.40.20">
    <property type="entry name" value="Ankyrin repeat-containing domain"/>
    <property type="match status" value="2"/>
</dbReference>
<dbReference type="Pfam" id="PF00144">
    <property type="entry name" value="Beta-lactamase"/>
    <property type="match status" value="1"/>
</dbReference>
<dbReference type="Gene3D" id="3.40.710.10">
    <property type="entry name" value="DD-peptidase/beta-lactamase superfamily"/>
    <property type="match status" value="1"/>
</dbReference>
<dbReference type="InterPro" id="IPR002110">
    <property type="entry name" value="Ankyrin_rpt"/>
</dbReference>
<dbReference type="PANTHER" id="PTHR43283">
    <property type="entry name" value="BETA-LACTAMASE-RELATED"/>
    <property type="match status" value="1"/>
</dbReference>
<feature type="domain" description="Beta-lactamase-related" evidence="2">
    <location>
        <begin position="299"/>
        <end position="569"/>
    </location>
</feature>
<evidence type="ECO:0000313" key="4">
    <source>
        <dbReference type="Proteomes" id="UP000199340"/>
    </source>
</evidence>
<dbReference type="STRING" id="490829.SAMN05421850_102430"/>
<accession>A0A1G8K794</accession>
<sequence>MRSHVCLFQILVAKIMLVWRYLLSVWGRQTPARDAGMLIFDRQCRFDMPQCLDPAIAYTSMMSSFNLVGPTRKNDLTDMLRILATFFCLMIASVGQANNQPVETPLHMAALLGDLSAVEKHIEAGTDLDQRDDFGSTPLIIAAVFGKVEVVAALLAAGADPTIRDDQGSNPLHIAAFLGRVGVVEALLDAGADRYARSASGAMAYDYAAAPLTEENVIFDQLRAGLGPLGFWLDDAEAAAAKPAIAQMLRPAAGDLRDIDFTPVKRDDFEVSTPEAEGLDPVLVAELYRDAQALPRLYSVLVIKNGKLVAEKYFNDGAIDSPTLIQSAAKSIFSAFVGLAHREGCLPDLDARVMDFFPDIADQVSDRRKSEITIRQLLQMRSGFPWEETDPKFWQLLLEGDHLAPLRELPLVADPGTAFNYSNFSTDLLGVIVSRACSVDLSEFASEQFLRPLNIQFGDWIRGKDYHYPIIHLTPRTAARIAQLYLERGTFEGKQVLPKDWVASSLADYSDDAWVTTERLDHAGRYLGDLGYGYQWWQASVGGRRINFAWGHGGQFYGLVHDLNMVVIVTAYPAWQEHGSENWTHERAHLNLAGKFISLLP</sequence>
<dbReference type="InterPro" id="IPR036770">
    <property type="entry name" value="Ankyrin_rpt-contain_sf"/>
</dbReference>
<dbReference type="InterPro" id="IPR050789">
    <property type="entry name" value="Diverse_Enzym_Activities"/>
</dbReference>